<sequence>MSDSTLKEKLARLLFPAYKNYAPTVFHNKLRSFLSSRSEHKFLFILSPPYCGSTLLNELISTSRAVSVNNAYGSREGQTLPTVRAIMFDHQDRWNASHDFDWKKIKREWMKYWDLTYPVLLEKSPPNLVRAESISKVFDPAFFIIFYRNPYAHCESLMRRNKVTPQNAANFALKSLRHQRDNKEHLENAIVISYEMLTTEPERAVALLASHIPELKDIDINRSFSAHNFQKQEKMKIKNLNQAKLENLSREDIHAINGIFEKQQELLTYFGYQMLEP</sequence>
<dbReference type="EMBL" id="PDUD01000018">
    <property type="protein sequence ID" value="PHN06445.1"/>
    <property type="molecule type" value="Genomic_DNA"/>
</dbReference>
<protein>
    <recommendedName>
        <fullName evidence="3">Sulfotransferase family protein</fullName>
    </recommendedName>
</protein>
<dbReference type="RefSeq" id="WP_099150429.1">
    <property type="nucleotide sequence ID" value="NZ_PDUD01000018.1"/>
</dbReference>
<dbReference type="Pfam" id="PF13469">
    <property type="entry name" value="Sulfotransfer_3"/>
    <property type="match status" value="1"/>
</dbReference>
<evidence type="ECO:0000313" key="2">
    <source>
        <dbReference type="Proteomes" id="UP000223913"/>
    </source>
</evidence>
<dbReference type="SUPFAM" id="SSF52540">
    <property type="entry name" value="P-loop containing nucleoside triphosphate hydrolases"/>
    <property type="match status" value="1"/>
</dbReference>
<dbReference type="Proteomes" id="UP000223913">
    <property type="component" value="Unassembled WGS sequence"/>
</dbReference>
<dbReference type="Gene3D" id="3.40.50.300">
    <property type="entry name" value="P-loop containing nucleotide triphosphate hydrolases"/>
    <property type="match status" value="1"/>
</dbReference>
<organism evidence="1 2">
    <name type="scientific">Flavilitoribacter nigricans (strain ATCC 23147 / DSM 23189 / NBRC 102662 / NCIMB 1420 / SS-2)</name>
    <name type="common">Lewinella nigricans</name>
    <dbReference type="NCBI Taxonomy" id="1122177"/>
    <lineage>
        <taxon>Bacteria</taxon>
        <taxon>Pseudomonadati</taxon>
        <taxon>Bacteroidota</taxon>
        <taxon>Saprospiria</taxon>
        <taxon>Saprospirales</taxon>
        <taxon>Lewinellaceae</taxon>
        <taxon>Flavilitoribacter</taxon>
    </lineage>
</organism>
<evidence type="ECO:0008006" key="3">
    <source>
        <dbReference type="Google" id="ProtNLM"/>
    </source>
</evidence>
<dbReference type="AlphaFoldDB" id="A0A2D0ND86"/>
<name>A0A2D0ND86_FLAN2</name>
<gene>
    <name evidence="1" type="ORF">CRP01_12825</name>
</gene>
<proteinExistence type="predicted"/>
<evidence type="ECO:0000313" key="1">
    <source>
        <dbReference type="EMBL" id="PHN06445.1"/>
    </source>
</evidence>
<keyword evidence="2" id="KW-1185">Reference proteome</keyword>
<comment type="caution">
    <text evidence="1">The sequence shown here is derived from an EMBL/GenBank/DDBJ whole genome shotgun (WGS) entry which is preliminary data.</text>
</comment>
<reference evidence="1 2" key="1">
    <citation type="submission" date="2017-10" db="EMBL/GenBank/DDBJ databases">
        <title>The draft genome sequence of Lewinella nigricans NBRC 102662.</title>
        <authorList>
            <person name="Wang K."/>
        </authorList>
    </citation>
    <scope>NUCLEOTIDE SEQUENCE [LARGE SCALE GENOMIC DNA]</scope>
    <source>
        <strain evidence="1 2">NBRC 102662</strain>
    </source>
</reference>
<dbReference type="OrthoDB" id="9815894at2"/>
<accession>A0A2D0ND86</accession>
<dbReference type="InterPro" id="IPR027417">
    <property type="entry name" value="P-loop_NTPase"/>
</dbReference>